<feature type="region of interest" description="Disordered" evidence="1">
    <location>
        <begin position="39"/>
        <end position="135"/>
    </location>
</feature>
<dbReference type="GO" id="GO:0005737">
    <property type="term" value="C:cytoplasm"/>
    <property type="evidence" value="ECO:0007669"/>
    <property type="project" value="TreeGrafter"/>
</dbReference>
<gene>
    <name evidence="2" type="ORF">GAYE_SCF45G5727</name>
</gene>
<evidence type="ECO:0008006" key="4">
    <source>
        <dbReference type="Google" id="ProtNLM"/>
    </source>
</evidence>
<dbReference type="AlphaFoldDB" id="A0AAV9IKF1"/>
<dbReference type="EMBL" id="JANCYU010000056">
    <property type="protein sequence ID" value="KAK4527796.1"/>
    <property type="molecule type" value="Genomic_DNA"/>
</dbReference>
<dbReference type="Gene3D" id="3.30.40.10">
    <property type="entry name" value="Zinc/RING finger domain, C3HC4 (zinc finger)"/>
    <property type="match status" value="1"/>
</dbReference>
<dbReference type="Proteomes" id="UP001300502">
    <property type="component" value="Unassembled WGS sequence"/>
</dbReference>
<dbReference type="InterPro" id="IPR039301">
    <property type="entry name" value="Sip5/DA2"/>
</dbReference>
<feature type="compositionally biased region" description="Low complexity" evidence="1">
    <location>
        <begin position="67"/>
        <end position="115"/>
    </location>
</feature>
<organism evidence="2 3">
    <name type="scientific">Galdieria yellowstonensis</name>
    <dbReference type="NCBI Taxonomy" id="3028027"/>
    <lineage>
        <taxon>Eukaryota</taxon>
        <taxon>Rhodophyta</taxon>
        <taxon>Bangiophyceae</taxon>
        <taxon>Galdieriales</taxon>
        <taxon>Galdieriaceae</taxon>
        <taxon>Galdieria</taxon>
    </lineage>
</organism>
<feature type="compositionally biased region" description="Polar residues" evidence="1">
    <location>
        <begin position="126"/>
        <end position="135"/>
    </location>
</feature>
<sequence>MGNSVSSIWDVHPSRPLGEYFYEDGRRSSVQYWNNRIRTPANQVETRRTTTRPDTNRRSVHTRNGSRTRTVTTTRPTTGGESTRSRRTSSSENTTTTRRTTTSSNNSTRGQSTTSAGGRSNRHSASENSNPNRLSSSYVQRNTYLGGQSVHQLIERKMLAPWESGQDEPRDSSREECPICFAFYTFLNYTACCNKPVCTSCFVAMHKMRRRGATSVCPFCNAEPMEIVFYGESTPQKLMEEALRESVGRQVNQLNVEISLILKSWEEQPNVVDMLKNSGETLYANKDDIFSILPNQISLSEGKSISLYNLYVNSESFLSSLSREEITRTDLAYLEAVFGSLHDICFRILADIAMYSKLESQLLGSASSSFGVVVGGKHSNHLSCVNSCVSNDRRQWIQNESEEDLIVFDGAGDDNENAGG</sequence>
<proteinExistence type="predicted"/>
<dbReference type="SUPFAM" id="SSF57850">
    <property type="entry name" value="RING/U-box"/>
    <property type="match status" value="1"/>
</dbReference>
<dbReference type="InterPro" id="IPR013083">
    <property type="entry name" value="Znf_RING/FYVE/PHD"/>
</dbReference>
<evidence type="ECO:0000256" key="1">
    <source>
        <dbReference type="SAM" id="MobiDB-lite"/>
    </source>
</evidence>
<accession>A0AAV9IKF1</accession>
<name>A0AAV9IKF1_9RHOD</name>
<evidence type="ECO:0000313" key="3">
    <source>
        <dbReference type="Proteomes" id="UP001300502"/>
    </source>
</evidence>
<dbReference type="PANTHER" id="PTHR31315:SF1">
    <property type="entry name" value="PROTEIN SIP5"/>
    <property type="match status" value="1"/>
</dbReference>
<evidence type="ECO:0000313" key="2">
    <source>
        <dbReference type="EMBL" id="KAK4527796.1"/>
    </source>
</evidence>
<keyword evidence="3" id="KW-1185">Reference proteome</keyword>
<reference evidence="2 3" key="1">
    <citation type="submission" date="2022-07" db="EMBL/GenBank/DDBJ databases">
        <title>Genome-wide signatures of adaptation to extreme environments.</title>
        <authorList>
            <person name="Cho C.H."/>
            <person name="Yoon H.S."/>
        </authorList>
    </citation>
    <scope>NUCLEOTIDE SEQUENCE [LARGE SCALE GENOMIC DNA]</scope>
    <source>
        <strain evidence="2 3">108.79 E11</strain>
    </source>
</reference>
<dbReference type="PANTHER" id="PTHR31315">
    <property type="entry name" value="PROTEIN SIP5"/>
    <property type="match status" value="1"/>
</dbReference>
<protein>
    <recommendedName>
        <fullName evidence="4">RING-type domain-containing protein</fullName>
    </recommendedName>
</protein>
<comment type="caution">
    <text evidence="2">The sequence shown here is derived from an EMBL/GenBank/DDBJ whole genome shotgun (WGS) entry which is preliminary data.</text>
</comment>